<dbReference type="SUPFAM" id="SSF55166">
    <property type="entry name" value="Hedgehog/DD-peptidase"/>
    <property type="match status" value="1"/>
</dbReference>
<protein>
    <submittedName>
        <fullName evidence="3">M15 family metallopeptidase</fullName>
    </submittedName>
</protein>
<gene>
    <name evidence="3" type="ORF">LZC94_06075</name>
</gene>
<dbReference type="EMBL" id="CP089984">
    <property type="protein sequence ID" value="WXB16842.1"/>
    <property type="molecule type" value="Genomic_DNA"/>
</dbReference>
<evidence type="ECO:0000313" key="4">
    <source>
        <dbReference type="Proteomes" id="UP001370348"/>
    </source>
</evidence>
<dbReference type="RefSeq" id="WP_394826470.1">
    <property type="nucleotide sequence ID" value="NZ_CP089984.1"/>
</dbReference>
<accession>A0ABZ2M5A5</accession>
<dbReference type="Proteomes" id="UP001370348">
    <property type="component" value="Chromosome"/>
</dbReference>
<dbReference type="InterPro" id="IPR009045">
    <property type="entry name" value="Zn_M74/Hedgehog-like"/>
</dbReference>
<reference evidence="3 4" key="1">
    <citation type="submission" date="2021-12" db="EMBL/GenBank/DDBJ databases">
        <title>Discovery of the Pendulisporaceae a myxobacterial family with distinct sporulation behavior and unique specialized metabolism.</title>
        <authorList>
            <person name="Garcia R."/>
            <person name="Popoff A."/>
            <person name="Bader C.D."/>
            <person name="Loehr J."/>
            <person name="Walesch S."/>
            <person name="Walt C."/>
            <person name="Boldt J."/>
            <person name="Bunk B."/>
            <person name="Haeckl F.J.F.P.J."/>
            <person name="Gunesch A.P."/>
            <person name="Birkelbach J."/>
            <person name="Nuebel U."/>
            <person name="Pietschmann T."/>
            <person name="Bach T."/>
            <person name="Mueller R."/>
        </authorList>
    </citation>
    <scope>NUCLEOTIDE SEQUENCE [LARGE SCALE GENOMIC DNA]</scope>
    <source>
        <strain evidence="3 4">MSr11954</strain>
    </source>
</reference>
<organism evidence="3 4">
    <name type="scientific">Pendulispora albinea</name>
    <dbReference type="NCBI Taxonomy" id="2741071"/>
    <lineage>
        <taxon>Bacteria</taxon>
        <taxon>Pseudomonadati</taxon>
        <taxon>Myxococcota</taxon>
        <taxon>Myxococcia</taxon>
        <taxon>Myxococcales</taxon>
        <taxon>Sorangiineae</taxon>
        <taxon>Pendulisporaceae</taxon>
        <taxon>Pendulispora</taxon>
    </lineage>
</organism>
<keyword evidence="4" id="KW-1185">Reference proteome</keyword>
<feature type="chain" id="PRO_5045820819" evidence="1">
    <location>
        <begin position="23"/>
        <end position="253"/>
    </location>
</feature>
<dbReference type="InterPro" id="IPR039561">
    <property type="entry name" value="Peptidase_M15C"/>
</dbReference>
<evidence type="ECO:0000259" key="2">
    <source>
        <dbReference type="Pfam" id="PF13539"/>
    </source>
</evidence>
<proteinExistence type="predicted"/>
<sequence length="253" mass="28057">MRPTFRLALALAFTTIATTALADTPEEHGQPVLDPSAAGTSLPTLDLEADAERGIDINVRFPFLAFVHTIDPWTEQSMMNVSWHPGCPVPISDLRAVDMTYWGFDKRPHWGRLIVHHDVSASVVRAFKAMYTARFPIRRMEPVDRYGGSDDASMLADNTSAFNCRAKTGGTTFSIHSYGRAIDINTVENPYVKGALVLPSTGAPFADRTNIRPGMILEGDLVTRAFDLEGFDWGGRWTSLKDYQHFEIVPPTN</sequence>
<evidence type="ECO:0000313" key="3">
    <source>
        <dbReference type="EMBL" id="WXB16842.1"/>
    </source>
</evidence>
<dbReference type="Gene3D" id="3.30.1380.10">
    <property type="match status" value="1"/>
</dbReference>
<evidence type="ECO:0000256" key="1">
    <source>
        <dbReference type="SAM" id="SignalP"/>
    </source>
</evidence>
<dbReference type="Pfam" id="PF13539">
    <property type="entry name" value="Peptidase_M15_4"/>
    <property type="match status" value="1"/>
</dbReference>
<feature type="signal peptide" evidence="1">
    <location>
        <begin position="1"/>
        <end position="22"/>
    </location>
</feature>
<name>A0ABZ2M5A5_9BACT</name>
<keyword evidence="1" id="KW-0732">Signal</keyword>
<feature type="domain" description="Peptidase M15C" evidence="2">
    <location>
        <begin position="168"/>
        <end position="248"/>
    </location>
</feature>